<dbReference type="InterPro" id="IPR032466">
    <property type="entry name" value="Metal_Hydrolase"/>
</dbReference>
<dbReference type="GO" id="GO:0016787">
    <property type="term" value="F:hydrolase activity"/>
    <property type="evidence" value="ECO:0007669"/>
    <property type="project" value="UniProtKB-KW"/>
</dbReference>
<dbReference type="PANTHER" id="PTHR32027:SF9">
    <property type="entry name" value="BLL3847 PROTEIN"/>
    <property type="match status" value="1"/>
</dbReference>
<proteinExistence type="predicted"/>
<dbReference type="Gene3D" id="3.20.20.140">
    <property type="entry name" value="Metal-dependent hydrolases"/>
    <property type="match status" value="1"/>
</dbReference>
<sequence length="429" mass="43352">MADSRAGRPQQPSTDAAGGLVLSGARLADGRIVDVRLGGGRIQAVGCAGSLTPAQDERPRGSLVDLSGYLLLPAPAEPHGHAETAFTADLAGPVPYGSEDVQQRTVEAALLQLGHGVTALRTHVGVGDVQGLAALEGALQARQSLRGLVELTVVALPRLLTGAAGAEGLAMLRDAVKMGAGVVGGHPDLDPDPAGHTEAVLRLAAEHGLPVDLHTDAAEPARLARLASAAAGLAPGAVLGPATGLARLPQAVAARAAEQLAAAGVGVVCLPQGDCGALERTRTRSARGFGPQLAPVRLLRAAGVRVAAGSGALRDAANPVGRGDPLEAAYLLASLGQASGPRAYDMVAGGARALLRLPEVRIEAGFPAELLAVRGERIEAALSLAYSRIVVHRGRVVTRTSAVREYCDTAGAAEFELPRQGARGGGAQD</sequence>
<dbReference type="Proteomes" id="UP001596413">
    <property type="component" value="Unassembled WGS sequence"/>
</dbReference>
<dbReference type="InterPro" id="IPR011059">
    <property type="entry name" value="Metal-dep_hydrolase_composite"/>
</dbReference>
<dbReference type="Gene3D" id="2.30.40.10">
    <property type="entry name" value="Urease, subunit C, domain 1"/>
    <property type="match status" value="1"/>
</dbReference>
<dbReference type="RefSeq" id="WP_386414477.1">
    <property type="nucleotide sequence ID" value="NZ_JBHSZO010000016.1"/>
</dbReference>
<dbReference type="EMBL" id="JBHSZO010000016">
    <property type="protein sequence ID" value="MFC7218988.1"/>
    <property type="molecule type" value="Genomic_DNA"/>
</dbReference>
<name>A0ABW2GHG4_9ACTN</name>
<keyword evidence="1" id="KW-0378">Hydrolase</keyword>
<gene>
    <name evidence="1" type="ORF">ACFQLX_12555</name>
</gene>
<reference evidence="2" key="1">
    <citation type="journal article" date="2019" name="Int. J. Syst. Evol. Microbiol.">
        <title>The Global Catalogue of Microorganisms (GCM) 10K type strain sequencing project: providing services to taxonomists for standard genome sequencing and annotation.</title>
        <authorList>
            <consortium name="The Broad Institute Genomics Platform"/>
            <consortium name="The Broad Institute Genome Sequencing Center for Infectious Disease"/>
            <person name="Wu L."/>
            <person name="Ma J."/>
        </authorList>
    </citation>
    <scope>NUCLEOTIDE SEQUENCE [LARGE SCALE GENOMIC DNA]</scope>
    <source>
        <strain evidence="2">CGMCC 1.13681</strain>
    </source>
</reference>
<keyword evidence="2" id="KW-1185">Reference proteome</keyword>
<evidence type="ECO:0000313" key="1">
    <source>
        <dbReference type="EMBL" id="MFC7218988.1"/>
    </source>
</evidence>
<accession>A0ABW2GHG4</accession>
<dbReference type="InterPro" id="IPR052349">
    <property type="entry name" value="Metallo-hydrolase_Enzymes"/>
</dbReference>
<dbReference type="SUPFAM" id="SSF51556">
    <property type="entry name" value="Metallo-dependent hydrolases"/>
    <property type="match status" value="1"/>
</dbReference>
<evidence type="ECO:0000313" key="2">
    <source>
        <dbReference type="Proteomes" id="UP001596413"/>
    </source>
</evidence>
<comment type="caution">
    <text evidence="1">The sequence shown here is derived from an EMBL/GenBank/DDBJ whole genome shotgun (WGS) entry which is preliminary data.</text>
</comment>
<protein>
    <submittedName>
        <fullName evidence="1">Hydrolase</fullName>
    </submittedName>
</protein>
<organism evidence="1 2">
    <name type="scientific">Streptomyces polyrhachis</name>
    <dbReference type="NCBI Taxonomy" id="1282885"/>
    <lineage>
        <taxon>Bacteria</taxon>
        <taxon>Bacillati</taxon>
        <taxon>Actinomycetota</taxon>
        <taxon>Actinomycetes</taxon>
        <taxon>Kitasatosporales</taxon>
        <taxon>Streptomycetaceae</taxon>
        <taxon>Streptomyces</taxon>
    </lineage>
</organism>
<dbReference type="PANTHER" id="PTHR32027">
    <property type="entry name" value="CYTOSINE DEAMINASE"/>
    <property type="match status" value="1"/>
</dbReference>